<name>A0A2W1H1S1_9PLEO</name>
<sequence length="309" mass="35408">MSATSPNQDAAPSYDRDAIVASIARYYELLSKMVSIKPKDIAYAGQGGRSDSMLSLSKLRLLGFNERMIDFIRHVPFSHSSDRPAFPYTTTRNYYTNLFRYPEEDYMLEDPHRTEILNANNSTSGFWCSSTAFLLVSNSILFTVGELTPHGPSTEWEVPEDEEWRTSSPMPTTAYFEGLCEDLISLKMIPVPGGPGWDYWEIWTVPEGGHLEDRSSHNHAFLTWTNEAKTIYPRCHWPDLRYFQRARCRRLLLDLRKGFEAYEREGKAMSPRLPASTGDTEKRPPTPPVLELEEGYLDLYSPPSRILDD</sequence>
<dbReference type="Proteomes" id="UP000249757">
    <property type="component" value="Unassembled WGS sequence"/>
</dbReference>
<reference evidence="3" key="1">
    <citation type="journal article" date="2022" name="Microb. Genom.">
        <title>A global pangenome for the wheat fungal pathogen Pyrenophora tritici-repentis and prediction of effector protein structural homology.</title>
        <authorList>
            <person name="Moolhuijzen P.M."/>
            <person name="See P.T."/>
            <person name="Shi G."/>
            <person name="Powell H.R."/>
            <person name="Cockram J."/>
            <person name="Jorgensen L.N."/>
            <person name="Benslimane H."/>
            <person name="Strelkov S.E."/>
            <person name="Turner J."/>
            <person name="Liu Z."/>
            <person name="Moffat C.S."/>
        </authorList>
    </citation>
    <scope>NUCLEOTIDE SEQUENCE [LARGE SCALE GENOMIC DNA]</scope>
</reference>
<accession>A0A2W1H1S1</accession>
<evidence type="ECO:0000313" key="3">
    <source>
        <dbReference type="Proteomes" id="UP000249757"/>
    </source>
</evidence>
<evidence type="ECO:0000313" key="2">
    <source>
        <dbReference type="EMBL" id="KAI1507512.1"/>
    </source>
</evidence>
<proteinExistence type="predicted"/>
<dbReference type="OrthoDB" id="5343383at2759"/>
<keyword evidence="3" id="KW-1185">Reference proteome</keyword>
<gene>
    <name evidence="2" type="ORF">Ptr86124_013535</name>
</gene>
<protein>
    <submittedName>
        <fullName evidence="2">Uncharacterized protein</fullName>
    </submittedName>
</protein>
<dbReference type="AlphaFoldDB" id="A0A2W1H1S1"/>
<evidence type="ECO:0000256" key="1">
    <source>
        <dbReference type="SAM" id="MobiDB-lite"/>
    </source>
</evidence>
<comment type="caution">
    <text evidence="2">The sequence shown here is derived from an EMBL/GenBank/DDBJ whole genome shotgun (WGS) entry which is preliminary data.</text>
</comment>
<dbReference type="EMBL" id="NRDI02000039">
    <property type="protein sequence ID" value="KAI1507512.1"/>
    <property type="molecule type" value="Genomic_DNA"/>
</dbReference>
<feature type="region of interest" description="Disordered" evidence="1">
    <location>
        <begin position="267"/>
        <end position="289"/>
    </location>
</feature>
<organism evidence="2 3">
    <name type="scientific">Pyrenophora tritici-repentis</name>
    <dbReference type="NCBI Taxonomy" id="45151"/>
    <lineage>
        <taxon>Eukaryota</taxon>
        <taxon>Fungi</taxon>
        <taxon>Dikarya</taxon>
        <taxon>Ascomycota</taxon>
        <taxon>Pezizomycotina</taxon>
        <taxon>Dothideomycetes</taxon>
        <taxon>Pleosporomycetidae</taxon>
        <taxon>Pleosporales</taxon>
        <taxon>Pleosporineae</taxon>
        <taxon>Pleosporaceae</taxon>
        <taxon>Pyrenophora</taxon>
    </lineage>
</organism>